<dbReference type="Gene3D" id="3.60.15.10">
    <property type="entry name" value="Ribonuclease Z/Hydroxyacylglutathione hydrolase-like"/>
    <property type="match status" value="1"/>
</dbReference>
<dbReference type="RefSeq" id="WP_126659063.1">
    <property type="nucleotide sequence ID" value="NZ_RYYR01000011.1"/>
</dbReference>
<keyword evidence="3" id="KW-1185">Reference proteome</keyword>
<dbReference type="AlphaFoldDB" id="A0A432LCH2"/>
<sequence>MIQFQNSNVTVFQSLLYKTTSIVIQTEDCIIVVDPNLLPVEVEMIREYVDNVKGDRPLYLLFTHSDWDHLIGYGAFQEAIVIASEALSLKEDKEDILNQIFKFDHQYYLDRSYPILYPLVDIEVKEEGQVLEIGNTKLTFYHAQGHTDDGIFTVIEPLGIWLAGDYLSDIEFPFIYDNSEKYEETLRKTDELFNQHNIQYLIPGHGHITNIKEEIKFRKIAAQIYIKELRESIKENRTNSNLLQGYNYLLEFQTIHEENSTLIKKELSTSSVNLLEIVDDQGIEEVLDNAEEDREEVI</sequence>
<keyword evidence="2" id="KW-0378">Hydrolase</keyword>
<dbReference type="Pfam" id="PF00753">
    <property type="entry name" value="Lactamase_B"/>
    <property type="match status" value="1"/>
</dbReference>
<dbReference type="SUPFAM" id="SSF56281">
    <property type="entry name" value="Metallo-hydrolase/oxidoreductase"/>
    <property type="match status" value="1"/>
</dbReference>
<organism evidence="2 3">
    <name type="scientific">Lysinibacillus antri</name>
    <dbReference type="NCBI Taxonomy" id="2498145"/>
    <lineage>
        <taxon>Bacteria</taxon>
        <taxon>Bacillati</taxon>
        <taxon>Bacillota</taxon>
        <taxon>Bacilli</taxon>
        <taxon>Bacillales</taxon>
        <taxon>Bacillaceae</taxon>
        <taxon>Lysinibacillus</taxon>
    </lineage>
</organism>
<dbReference type="PANTHER" id="PTHR42951">
    <property type="entry name" value="METALLO-BETA-LACTAMASE DOMAIN-CONTAINING"/>
    <property type="match status" value="1"/>
</dbReference>
<dbReference type="GO" id="GO:0016787">
    <property type="term" value="F:hydrolase activity"/>
    <property type="evidence" value="ECO:0007669"/>
    <property type="project" value="UniProtKB-KW"/>
</dbReference>
<comment type="caution">
    <text evidence="2">The sequence shown here is derived from an EMBL/GenBank/DDBJ whole genome shotgun (WGS) entry which is preliminary data.</text>
</comment>
<name>A0A432LCH2_9BACI</name>
<feature type="domain" description="Metallo-beta-lactamase" evidence="1">
    <location>
        <begin position="18"/>
        <end position="205"/>
    </location>
</feature>
<dbReference type="InterPro" id="IPR001279">
    <property type="entry name" value="Metallo-B-lactamas"/>
</dbReference>
<protein>
    <submittedName>
        <fullName evidence="2">MBL fold metallo-hydrolase</fullName>
    </submittedName>
</protein>
<dbReference type="SMART" id="SM00849">
    <property type="entry name" value="Lactamase_B"/>
    <property type="match status" value="1"/>
</dbReference>
<evidence type="ECO:0000313" key="3">
    <source>
        <dbReference type="Proteomes" id="UP000287910"/>
    </source>
</evidence>
<dbReference type="Proteomes" id="UP000287910">
    <property type="component" value="Unassembled WGS sequence"/>
</dbReference>
<accession>A0A432LCH2</accession>
<proteinExistence type="predicted"/>
<evidence type="ECO:0000259" key="1">
    <source>
        <dbReference type="SMART" id="SM00849"/>
    </source>
</evidence>
<dbReference type="InterPro" id="IPR050855">
    <property type="entry name" value="NDM-1-like"/>
</dbReference>
<dbReference type="EMBL" id="RYYR01000011">
    <property type="protein sequence ID" value="RUL52216.1"/>
    <property type="molecule type" value="Genomic_DNA"/>
</dbReference>
<evidence type="ECO:0000313" key="2">
    <source>
        <dbReference type="EMBL" id="RUL52216.1"/>
    </source>
</evidence>
<gene>
    <name evidence="2" type="ORF">EK386_10215</name>
</gene>
<reference evidence="2 3" key="1">
    <citation type="submission" date="2018-12" db="EMBL/GenBank/DDBJ databases">
        <title>Lysinibacillus antri sp. nov., isolated from a cave soil.</title>
        <authorList>
            <person name="Narsing Rao M.P."/>
            <person name="Zhang H."/>
            <person name="Dong Z.-Y."/>
            <person name="Niu X.-K."/>
            <person name="Zhang K."/>
            <person name="Fang B.-Z."/>
            <person name="Kang Y.-Q."/>
            <person name="Xiao M."/>
            <person name="Li W.-J."/>
        </authorList>
    </citation>
    <scope>NUCLEOTIDE SEQUENCE [LARGE SCALE GENOMIC DNA]</scope>
    <source>
        <strain evidence="2 3">SYSU K30002</strain>
    </source>
</reference>
<dbReference type="InterPro" id="IPR036866">
    <property type="entry name" value="RibonucZ/Hydroxyglut_hydro"/>
</dbReference>